<keyword evidence="2" id="KW-1185">Reference proteome</keyword>
<name>A0ABR2ZXE2_9AGAR</name>
<sequence>MGKDKKYDESSWADRIAELRAQQRVVRTPNPSDPGYTRQKQAGKLWVRERFEALLDKDSFNEVGSVTGKPIYDKKTGELVSFVPAYAVKLSGSL</sequence>
<gene>
    <name evidence="1" type="ORF">AAF712_006604</name>
</gene>
<comment type="caution">
    <text evidence="1">The sequence shown here is derived from an EMBL/GenBank/DDBJ whole genome shotgun (WGS) entry which is preliminary data.</text>
</comment>
<evidence type="ECO:0000313" key="2">
    <source>
        <dbReference type="Proteomes" id="UP001437256"/>
    </source>
</evidence>
<evidence type="ECO:0000313" key="1">
    <source>
        <dbReference type="EMBL" id="KAL0066345.1"/>
    </source>
</evidence>
<organism evidence="1 2">
    <name type="scientific">Marasmius tenuissimus</name>
    <dbReference type="NCBI Taxonomy" id="585030"/>
    <lineage>
        <taxon>Eukaryota</taxon>
        <taxon>Fungi</taxon>
        <taxon>Dikarya</taxon>
        <taxon>Basidiomycota</taxon>
        <taxon>Agaricomycotina</taxon>
        <taxon>Agaricomycetes</taxon>
        <taxon>Agaricomycetidae</taxon>
        <taxon>Agaricales</taxon>
        <taxon>Marasmiineae</taxon>
        <taxon>Marasmiaceae</taxon>
        <taxon>Marasmius</taxon>
    </lineage>
</organism>
<dbReference type="EMBL" id="JBBXMP010000036">
    <property type="protein sequence ID" value="KAL0066345.1"/>
    <property type="molecule type" value="Genomic_DNA"/>
</dbReference>
<evidence type="ECO:0008006" key="3">
    <source>
        <dbReference type="Google" id="ProtNLM"/>
    </source>
</evidence>
<dbReference type="Gene3D" id="3.90.226.10">
    <property type="entry name" value="2-enoyl-CoA Hydratase, Chain A, domain 1"/>
    <property type="match status" value="1"/>
</dbReference>
<dbReference type="InterPro" id="IPR029045">
    <property type="entry name" value="ClpP/crotonase-like_dom_sf"/>
</dbReference>
<reference evidence="1 2" key="1">
    <citation type="submission" date="2024-05" db="EMBL/GenBank/DDBJ databases">
        <title>A draft genome resource for the thread blight pathogen Marasmius tenuissimus strain MS-2.</title>
        <authorList>
            <person name="Yulfo-Soto G.E."/>
            <person name="Baruah I.K."/>
            <person name="Amoako-Attah I."/>
            <person name="Bukari Y."/>
            <person name="Meinhardt L.W."/>
            <person name="Bailey B.A."/>
            <person name="Cohen S.P."/>
        </authorList>
    </citation>
    <scope>NUCLEOTIDE SEQUENCE [LARGE SCALE GENOMIC DNA]</scope>
    <source>
        <strain evidence="1 2">MS-2</strain>
    </source>
</reference>
<accession>A0ABR2ZXE2</accession>
<protein>
    <recommendedName>
        <fullName evidence="3">Methylmalonyl-CoA carboxyltransferase</fullName>
    </recommendedName>
</protein>
<proteinExistence type="predicted"/>
<dbReference type="Proteomes" id="UP001437256">
    <property type="component" value="Unassembled WGS sequence"/>
</dbReference>
<dbReference type="SUPFAM" id="SSF52096">
    <property type="entry name" value="ClpP/crotonase"/>
    <property type="match status" value="1"/>
</dbReference>